<dbReference type="GO" id="GO:0051536">
    <property type="term" value="F:iron-sulfur cluster binding"/>
    <property type="evidence" value="ECO:0007669"/>
    <property type="project" value="UniProtKB-KW"/>
</dbReference>
<dbReference type="AlphaFoldDB" id="K6GUI4"/>
<feature type="region of interest" description="Disordered" evidence="4">
    <location>
        <begin position="1"/>
        <end position="23"/>
    </location>
</feature>
<dbReference type="InterPro" id="IPR003033">
    <property type="entry name" value="SCP2_sterol-bd_dom"/>
</dbReference>
<dbReference type="GO" id="GO:0046872">
    <property type="term" value="F:metal ion binding"/>
    <property type="evidence" value="ECO:0007669"/>
    <property type="project" value="UniProtKB-KW"/>
</dbReference>
<dbReference type="PATRIC" id="fig|1206767.3.peg.724"/>
<organism evidence="6 7">
    <name type="scientific">Solidesulfovibrio magneticus str. Maddingley MBC34</name>
    <dbReference type="NCBI Taxonomy" id="1206767"/>
    <lineage>
        <taxon>Bacteria</taxon>
        <taxon>Pseudomonadati</taxon>
        <taxon>Thermodesulfobacteriota</taxon>
        <taxon>Desulfovibrionia</taxon>
        <taxon>Desulfovibrionales</taxon>
        <taxon>Desulfovibrionaceae</taxon>
        <taxon>Solidesulfovibrio</taxon>
    </lineage>
</organism>
<sequence>MSNQNDHPTVKRYQERKAANPVQAPIPRLNASDLREMCLACGADDVGIVEIDRPSLAKEKEDILALFPWTKTLVSFVKRINRENLRSPARSIASLELQQTEERLNHTAQALASALERKGIRAVTPAVGFPMETDRWLGKMHVVSHKPVAVAAGLGMMGLHRNVIHPVFGSFVLLNTVLIDAEVDEYSSPLNYNPCLDCKLCAAACPTGAIGRDGVFNAVNCLTHTYRELIGGFTDWVENIADSKSAVEYRGRVSDAETVSQWQSLACRPCYKSVYCMAVCPAGDEVIPQYLADKKQFIEEVVKPLQQKTETVYVLPGSDDESHVLRTFPHKQVKQVGNGIRVPSVTAFLESMPRAFQRHSSAGLAATYHFSFSGIEQSEATVIIKDKTISVQRGHAGIPDVRVNADAKTWLRVLHKETSIIKEIIFRRIRVKGPIQLFKDFGKCFA</sequence>
<name>K6GUI4_9BACT</name>
<keyword evidence="1" id="KW-0479">Metal-binding</keyword>
<keyword evidence="3" id="KW-0411">Iron-sulfur</keyword>
<dbReference type="Proteomes" id="UP000006272">
    <property type="component" value="Unassembled WGS sequence"/>
</dbReference>
<evidence type="ECO:0000313" key="6">
    <source>
        <dbReference type="EMBL" id="EKO40530.1"/>
    </source>
</evidence>
<keyword evidence="2" id="KW-0408">Iron</keyword>
<gene>
    <name evidence="6" type="ORF">B193_0763</name>
</gene>
<dbReference type="InterPro" id="IPR017896">
    <property type="entry name" value="4Fe4S_Fe-S-bd"/>
</dbReference>
<dbReference type="SUPFAM" id="SSF46548">
    <property type="entry name" value="alpha-helical ferredoxin"/>
    <property type="match status" value="1"/>
</dbReference>
<dbReference type="InterPro" id="IPR036527">
    <property type="entry name" value="SCP2_sterol-bd_dom_sf"/>
</dbReference>
<dbReference type="Gene3D" id="3.30.1050.10">
    <property type="entry name" value="SCP2 sterol-binding domain"/>
    <property type="match status" value="1"/>
</dbReference>
<dbReference type="SUPFAM" id="SSF55718">
    <property type="entry name" value="SCP-like"/>
    <property type="match status" value="1"/>
</dbReference>
<evidence type="ECO:0000259" key="5">
    <source>
        <dbReference type="PROSITE" id="PS51379"/>
    </source>
</evidence>
<dbReference type="InterPro" id="IPR017900">
    <property type="entry name" value="4Fe4S_Fe_S_CS"/>
</dbReference>
<dbReference type="PANTHER" id="PTHR42827:SF1">
    <property type="entry name" value="IRON-SULFUR CLUSTER-BINDING PROTEIN"/>
    <property type="match status" value="1"/>
</dbReference>
<protein>
    <submittedName>
        <fullName evidence="6">SCP-2 sterol transfer family protein</fullName>
    </submittedName>
</protein>
<evidence type="ECO:0000256" key="4">
    <source>
        <dbReference type="SAM" id="MobiDB-lite"/>
    </source>
</evidence>
<dbReference type="EMBL" id="ALAO01000066">
    <property type="protein sequence ID" value="EKO40530.1"/>
    <property type="molecule type" value="Genomic_DNA"/>
</dbReference>
<dbReference type="Pfam" id="PF02036">
    <property type="entry name" value="SCP2"/>
    <property type="match status" value="1"/>
</dbReference>
<evidence type="ECO:0000256" key="3">
    <source>
        <dbReference type="ARBA" id="ARBA00023014"/>
    </source>
</evidence>
<dbReference type="PROSITE" id="PS00198">
    <property type="entry name" value="4FE4S_FER_1"/>
    <property type="match status" value="1"/>
</dbReference>
<evidence type="ECO:0000256" key="1">
    <source>
        <dbReference type="ARBA" id="ARBA00022723"/>
    </source>
</evidence>
<dbReference type="PANTHER" id="PTHR42827">
    <property type="entry name" value="IRON-SULFUR CLUSTER-BINDING PROTEIN-RELATED"/>
    <property type="match status" value="1"/>
</dbReference>
<feature type="domain" description="4Fe-4S ferredoxin-type" evidence="5">
    <location>
        <begin position="186"/>
        <end position="215"/>
    </location>
</feature>
<dbReference type="PROSITE" id="PS51379">
    <property type="entry name" value="4FE4S_FER_2"/>
    <property type="match status" value="1"/>
</dbReference>
<accession>K6GUI4</accession>
<comment type="caution">
    <text evidence="6">The sequence shown here is derived from an EMBL/GenBank/DDBJ whole genome shotgun (WGS) entry which is preliminary data.</text>
</comment>
<feature type="compositionally biased region" description="Basic and acidic residues" evidence="4">
    <location>
        <begin position="8"/>
        <end position="18"/>
    </location>
</feature>
<evidence type="ECO:0000313" key="7">
    <source>
        <dbReference type="Proteomes" id="UP000006272"/>
    </source>
</evidence>
<evidence type="ECO:0000256" key="2">
    <source>
        <dbReference type="ARBA" id="ARBA00023004"/>
    </source>
</evidence>
<proteinExistence type="predicted"/>
<reference evidence="6 7" key="1">
    <citation type="submission" date="2012-07" db="EMBL/GenBank/DDBJ databases">
        <title>Draft genome sequence of Desulfovibrio magneticus str. Maddingley MBC34 obtained from a metagenomic sequence of a methanogenic enrichment isolated from coal-seam formation water in Victoria, Australia.</title>
        <authorList>
            <person name="Greenfield P."/>
            <person name="Hendry P."/>
            <person name="Li D."/>
            <person name="Rosewarne C.P."/>
            <person name="Tran-Dinh N."/>
            <person name="Elbourne L.D.H."/>
            <person name="Paulsen I.T."/>
            <person name="Midgley D.J."/>
        </authorList>
    </citation>
    <scope>NUCLEOTIDE SEQUENCE [LARGE SCALE GENOMIC DNA]</scope>
    <source>
        <strain evidence="7">Maddingley MBC34</strain>
    </source>
</reference>